<dbReference type="OrthoDB" id="887091at2"/>
<dbReference type="EMBL" id="SRLD01000055">
    <property type="protein sequence ID" value="TGE13417.1"/>
    <property type="molecule type" value="Genomic_DNA"/>
</dbReference>
<dbReference type="AlphaFoldDB" id="A0A4Z0PFW5"/>
<reference evidence="2 3" key="1">
    <citation type="submission" date="2019-04" db="EMBL/GenBank/DDBJ databases">
        <authorList>
            <person name="Feng G."/>
            <person name="Zhang J."/>
            <person name="Zhu H."/>
        </authorList>
    </citation>
    <scope>NUCLEOTIDE SEQUENCE [LARGE SCALE GENOMIC DNA]</scope>
    <source>
        <strain evidence="2 3">JCM 17223</strain>
    </source>
</reference>
<gene>
    <name evidence="2" type="ORF">E5J99_19310</name>
</gene>
<evidence type="ECO:0000259" key="1">
    <source>
        <dbReference type="Pfam" id="PF13683"/>
    </source>
</evidence>
<protein>
    <recommendedName>
        <fullName evidence="1">Integrase catalytic domain-containing protein</fullName>
    </recommendedName>
</protein>
<name>A0A4Z0PFW5_9BACT</name>
<evidence type="ECO:0000313" key="3">
    <source>
        <dbReference type="Proteomes" id="UP000297739"/>
    </source>
</evidence>
<dbReference type="Pfam" id="PF13683">
    <property type="entry name" value="rve_3"/>
    <property type="match status" value="1"/>
</dbReference>
<dbReference type="Proteomes" id="UP000297739">
    <property type="component" value="Unassembled WGS sequence"/>
</dbReference>
<organism evidence="2 3">
    <name type="scientific">Hymenobacter elongatus</name>
    <dbReference type="NCBI Taxonomy" id="877208"/>
    <lineage>
        <taxon>Bacteria</taxon>
        <taxon>Pseudomonadati</taxon>
        <taxon>Bacteroidota</taxon>
        <taxon>Cytophagia</taxon>
        <taxon>Cytophagales</taxon>
        <taxon>Hymenobacteraceae</taxon>
        <taxon>Hymenobacter</taxon>
    </lineage>
</organism>
<sequence length="76" mass="9042">MRPSPPRTWWSTPTGAAENLWSRFKTQELERQEWPVFTDLANAQASAAEYFNYYNYERLHSSIGYQTPYLTHQQLL</sequence>
<comment type="caution">
    <text evidence="2">The sequence shown here is derived from an EMBL/GenBank/DDBJ whole genome shotgun (WGS) entry which is preliminary data.</text>
</comment>
<dbReference type="InterPro" id="IPR001584">
    <property type="entry name" value="Integrase_cat-core"/>
</dbReference>
<dbReference type="GO" id="GO:0015074">
    <property type="term" value="P:DNA integration"/>
    <property type="evidence" value="ECO:0007669"/>
    <property type="project" value="InterPro"/>
</dbReference>
<keyword evidence="3" id="KW-1185">Reference proteome</keyword>
<evidence type="ECO:0000313" key="2">
    <source>
        <dbReference type="EMBL" id="TGE13417.1"/>
    </source>
</evidence>
<feature type="domain" description="Integrase catalytic" evidence="1">
    <location>
        <begin position="15"/>
        <end position="68"/>
    </location>
</feature>
<accession>A0A4Z0PFW5</accession>
<proteinExistence type="predicted"/>
<dbReference type="RefSeq" id="WP_135499456.1">
    <property type="nucleotide sequence ID" value="NZ_SRLD01000055.1"/>
</dbReference>